<feature type="non-terminal residue" evidence="2">
    <location>
        <position position="1"/>
    </location>
</feature>
<evidence type="ECO:0000256" key="1">
    <source>
        <dbReference type="SAM" id="MobiDB-lite"/>
    </source>
</evidence>
<proteinExistence type="predicted"/>
<organism evidence="2 3">
    <name type="scientific">Sphaeroforma arctica JP610</name>
    <dbReference type="NCBI Taxonomy" id="667725"/>
    <lineage>
        <taxon>Eukaryota</taxon>
        <taxon>Ichthyosporea</taxon>
        <taxon>Ichthyophonida</taxon>
        <taxon>Sphaeroforma</taxon>
    </lineage>
</organism>
<feature type="compositionally biased region" description="Basic and acidic residues" evidence="1">
    <location>
        <begin position="13"/>
        <end position="23"/>
    </location>
</feature>
<protein>
    <submittedName>
        <fullName evidence="2">Uncharacterized protein</fullName>
    </submittedName>
</protein>
<gene>
    <name evidence="2" type="ORF">SARC_13950</name>
</gene>
<dbReference type="GeneID" id="25914454"/>
<dbReference type="AlphaFoldDB" id="A0A0L0F9T5"/>
<accession>A0A0L0F9T5</accession>
<feature type="compositionally biased region" description="Gly residues" evidence="1">
    <location>
        <begin position="32"/>
        <end position="47"/>
    </location>
</feature>
<dbReference type="EMBL" id="KQ245552">
    <property type="protein sequence ID" value="KNC73492.1"/>
    <property type="molecule type" value="Genomic_DNA"/>
</dbReference>
<name>A0A0L0F9T5_9EUKA</name>
<evidence type="ECO:0000313" key="3">
    <source>
        <dbReference type="Proteomes" id="UP000054560"/>
    </source>
</evidence>
<feature type="non-terminal residue" evidence="2">
    <location>
        <position position="133"/>
    </location>
</feature>
<dbReference type="Proteomes" id="UP000054560">
    <property type="component" value="Unassembled WGS sequence"/>
</dbReference>
<feature type="region of interest" description="Disordered" evidence="1">
    <location>
        <begin position="1"/>
        <end position="133"/>
    </location>
</feature>
<keyword evidence="3" id="KW-1185">Reference proteome</keyword>
<feature type="compositionally biased region" description="Basic and acidic residues" evidence="1">
    <location>
        <begin position="90"/>
        <end position="133"/>
    </location>
</feature>
<reference evidence="2 3" key="1">
    <citation type="submission" date="2011-02" db="EMBL/GenBank/DDBJ databases">
        <title>The Genome Sequence of Sphaeroforma arctica JP610.</title>
        <authorList>
            <consortium name="The Broad Institute Genome Sequencing Platform"/>
            <person name="Russ C."/>
            <person name="Cuomo C."/>
            <person name="Young S.K."/>
            <person name="Zeng Q."/>
            <person name="Gargeya S."/>
            <person name="Alvarado L."/>
            <person name="Berlin A."/>
            <person name="Chapman S.B."/>
            <person name="Chen Z."/>
            <person name="Freedman E."/>
            <person name="Gellesch M."/>
            <person name="Goldberg J."/>
            <person name="Griggs A."/>
            <person name="Gujja S."/>
            <person name="Heilman E."/>
            <person name="Heiman D."/>
            <person name="Howarth C."/>
            <person name="Mehta T."/>
            <person name="Neiman D."/>
            <person name="Pearson M."/>
            <person name="Roberts A."/>
            <person name="Saif S."/>
            <person name="Shea T."/>
            <person name="Shenoy N."/>
            <person name="Sisk P."/>
            <person name="Stolte C."/>
            <person name="Sykes S."/>
            <person name="White J."/>
            <person name="Yandava C."/>
            <person name="Burger G."/>
            <person name="Gray M.W."/>
            <person name="Holland P.W.H."/>
            <person name="King N."/>
            <person name="Lang F.B.F."/>
            <person name="Roger A.J."/>
            <person name="Ruiz-Trillo I."/>
            <person name="Haas B."/>
            <person name="Nusbaum C."/>
            <person name="Birren B."/>
        </authorList>
    </citation>
    <scope>NUCLEOTIDE SEQUENCE [LARGE SCALE GENOMIC DNA]</scope>
    <source>
        <strain evidence="2 3">JP610</strain>
    </source>
</reference>
<sequence length="133" mass="14746">GFRGGFRGPGPDWDDRFDGDGFPHQRGHPGQRGRGTSWGGPPRGGGPRGPPRGYDHFHDGPPPDEFYDSAGGRDYPPPMVHNRQPPNSRDNMRENGRDNARDNIRDSRGRGPPEGRNGPDFEEEGNHDRRGRG</sequence>
<evidence type="ECO:0000313" key="2">
    <source>
        <dbReference type="EMBL" id="KNC73492.1"/>
    </source>
</evidence>
<dbReference type="RefSeq" id="XP_014147394.1">
    <property type="nucleotide sequence ID" value="XM_014291919.1"/>
</dbReference>